<dbReference type="SUPFAM" id="SSF56935">
    <property type="entry name" value="Porins"/>
    <property type="match status" value="1"/>
</dbReference>
<dbReference type="Proteomes" id="UP000502421">
    <property type="component" value="Chromosome"/>
</dbReference>
<dbReference type="InterPro" id="IPR000531">
    <property type="entry name" value="Beta-barrel_TonB"/>
</dbReference>
<keyword evidence="5" id="KW-0732">Signal</keyword>
<keyword evidence="7 10" id="KW-0472">Membrane</keyword>
<organism evidence="14 15">
    <name type="scientific">Chitinophaga oryzae</name>
    <dbReference type="NCBI Taxonomy" id="2725414"/>
    <lineage>
        <taxon>Bacteria</taxon>
        <taxon>Pseudomonadati</taxon>
        <taxon>Bacteroidota</taxon>
        <taxon>Chitinophagia</taxon>
        <taxon>Chitinophagales</taxon>
        <taxon>Chitinophagaceae</taxon>
        <taxon>Chitinophaga</taxon>
    </lineage>
</organism>
<dbReference type="Gene3D" id="2.60.40.1120">
    <property type="entry name" value="Carboxypeptidase-like, regulatory domain"/>
    <property type="match status" value="1"/>
</dbReference>
<gene>
    <name evidence="14" type="ORF">HF329_04610</name>
</gene>
<dbReference type="InterPro" id="IPR039426">
    <property type="entry name" value="TonB-dep_rcpt-like"/>
</dbReference>
<dbReference type="Pfam" id="PF07715">
    <property type="entry name" value="Plug"/>
    <property type="match status" value="1"/>
</dbReference>
<protein>
    <submittedName>
        <fullName evidence="14">SusC/RagA family TonB-linked outer membrane protein</fullName>
    </submittedName>
</protein>
<dbReference type="SUPFAM" id="SSF49464">
    <property type="entry name" value="Carboxypeptidase regulatory domain-like"/>
    <property type="match status" value="1"/>
</dbReference>
<dbReference type="Pfam" id="PF00593">
    <property type="entry name" value="TonB_dep_Rec_b-barrel"/>
    <property type="match status" value="1"/>
</dbReference>
<dbReference type="EMBL" id="CP051205">
    <property type="protein sequence ID" value="QJB30618.1"/>
    <property type="molecule type" value="Genomic_DNA"/>
</dbReference>
<evidence type="ECO:0000256" key="1">
    <source>
        <dbReference type="ARBA" id="ARBA00004571"/>
    </source>
</evidence>
<evidence type="ECO:0000259" key="12">
    <source>
        <dbReference type="Pfam" id="PF00593"/>
    </source>
</evidence>
<evidence type="ECO:0000256" key="4">
    <source>
        <dbReference type="ARBA" id="ARBA00022692"/>
    </source>
</evidence>
<name>A0AAE6ZCV4_9BACT</name>
<keyword evidence="8" id="KW-0675">Receptor</keyword>
<dbReference type="InterPro" id="IPR008969">
    <property type="entry name" value="CarboxyPept-like_regulatory"/>
</dbReference>
<dbReference type="InterPro" id="IPR037066">
    <property type="entry name" value="Plug_dom_sf"/>
</dbReference>
<evidence type="ECO:0000256" key="3">
    <source>
        <dbReference type="ARBA" id="ARBA00022452"/>
    </source>
</evidence>
<dbReference type="PANTHER" id="PTHR30069">
    <property type="entry name" value="TONB-DEPENDENT OUTER MEMBRANE RECEPTOR"/>
    <property type="match status" value="1"/>
</dbReference>
<evidence type="ECO:0000313" key="15">
    <source>
        <dbReference type="Proteomes" id="UP000502421"/>
    </source>
</evidence>
<dbReference type="InterPro" id="IPR036942">
    <property type="entry name" value="Beta-barrel_TonB_sf"/>
</dbReference>
<dbReference type="GO" id="GO:0009279">
    <property type="term" value="C:cell outer membrane"/>
    <property type="evidence" value="ECO:0007669"/>
    <property type="project" value="UniProtKB-SubCell"/>
</dbReference>
<dbReference type="NCBIfam" id="TIGR04056">
    <property type="entry name" value="OMP_RagA_SusC"/>
    <property type="match status" value="1"/>
</dbReference>
<evidence type="ECO:0000256" key="9">
    <source>
        <dbReference type="ARBA" id="ARBA00023237"/>
    </source>
</evidence>
<evidence type="ECO:0000256" key="5">
    <source>
        <dbReference type="ARBA" id="ARBA00022729"/>
    </source>
</evidence>
<keyword evidence="3 10" id="KW-1134">Transmembrane beta strand</keyword>
<evidence type="ECO:0000256" key="11">
    <source>
        <dbReference type="RuleBase" id="RU003357"/>
    </source>
</evidence>
<dbReference type="InterPro" id="IPR023996">
    <property type="entry name" value="TonB-dep_OMP_SusC/RagA"/>
</dbReference>
<evidence type="ECO:0000256" key="8">
    <source>
        <dbReference type="ARBA" id="ARBA00023170"/>
    </source>
</evidence>
<feature type="domain" description="TonB-dependent receptor plug" evidence="13">
    <location>
        <begin position="107"/>
        <end position="209"/>
    </location>
</feature>
<dbReference type="InterPro" id="IPR023997">
    <property type="entry name" value="TonB-dep_OMP_SusC/RagA_CS"/>
</dbReference>
<dbReference type="Gene3D" id="2.170.130.10">
    <property type="entry name" value="TonB-dependent receptor, plug domain"/>
    <property type="match status" value="1"/>
</dbReference>
<evidence type="ECO:0000256" key="7">
    <source>
        <dbReference type="ARBA" id="ARBA00023136"/>
    </source>
</evidence>
<evidence type="ECO:0000259" key="13">
    <source>
        <dbReference type="Pfam" id="PF07715"/>
    </source>
</evidence>
<dbReference type="NCBIfam" id="TIGR04057">
    <property type="entry name" value="SusC_RagA_signa"/>
    <property type="match status" value="1"/>
</dbReference>
<dbReference type="KEGG" id="coy:HF329_04610"/>
<dbReference type="Pfam" id="PF13715">
    <property type="entry name" value="CarbopepD_reg_2"/>
    <property type="match status" value="1"/>
</dbReference>
<dbReference type="GO" id="GO:0015344">
    <property type="term" value="F:siderophore uptake transmembrane transporter activity"/>
    <property type="evidence" value="ECO:0007669"/>
    <property type="project" value="TreeGrafter"/>
</dbReference>
<keyword evidence="2 10" id="KW-0813">Transport</keyword>
<evidence type="ECO:0000256" key="10">
    <source>
        <dbReference type="PROSITE-ProRule" id="PRU01360"/>
    </source>
</evidence>
<evidence type="ECO:0000256" key="2">
    <source>
        <dbReference type="ARBA" id="ARBA00022448"/>
    </source>
</evidence>
<comment type="subcellular location">
    <subcellularLocation>
        <location evidence="1 10">Cell outer membrane</location>
        <topology evidence="1 10">Multi-pass membrane protein</topology>
    </subcellularLocation>
</comment>
<keyword evidence="4 10" id="KW-0812">Transmembrane</keyword>
<reference evidence="15" key="1">
    <citation type="submission" date="2020-04" db="EMBL/GenBank/DDBJ databases">
        <authorList>
            <person name="Kittiwongwattana C."/>
        </authorList>
    </citation>
    <scope>NUCLEOTIDE SEQUENCE [LARGE SCALE GENOMIC DNA]</scope>
    <source>
        <strain evidence="15">1310</strain>
    </source>
</reference>
<dbReference type="InterPro" id="IPR012910">
    <property type="entry name" value="Plug_dom"/>
</dbReference>
<proteinExistence type="inferred from homology"/>
<keyword evidence="9 10" id="KW-0998">Cell outer membrane</keyword>
<sequence>MLSLITSAVIAQQPEVRLTGTVKDEKGNPFPGVTVYVPATKKGATTDAGGKYVLQAPAGGEIIFKAIGYKTMTLPVSGRSSLPVTMEVENAALNEVVVVGYTSKRLSQISSAVSVVSGKQLNDVTSNNVGSLLQGKVAGVVVQNPSGNPNVAADVTIRGASSISAAAGPLYVVDGIIGGTANPNDIESVTVLKDAAAAGLYGARSANGVIIITTKSGKAGKTVIHLNTSAGANKMSMGNMRLMNSQQLYDYQKSYFDPATFQQERPANLLSQNTDWMDLAYRTGLTQNHHLSLSGGSEKTQFYVSGNYYNEQGIIRHTGNEVYNLRVNIAHRINDKLKLSTRVNASSRNFENEASGNYGALLLSRLNLPWDNPYNADGSIKMGTEPGWIGREHDNFLHGWQYNFDKGKQITAYADVNLDYYITPHLTFSTYNRVSYSGLRSELYYDVRSKAGRGLGELYNNSSMEQRLITSNRLNYNRQFGEHALNIIGVAEGEKNTFERNSLYGNKIPAGLHIMDAAANIQRSQFGPGTKTENRFTKGLVQADYTYLGKYNLIGAYILESSSRFGANHRSAGFYTLGGSWTISKESFMRSLPVFDLLKLRASYGLTGNAEIGDYQALGIYSYTSQYASNPGSVPAVQGNPDLTWEKTKNINLGLDIDMLKRISLTVDLYDKTTTDLLLDVPVPYTSGYDFVTRNVGSVRNRGIEINLNTKNIVRPHFTWETGFNLSINRNKVLKLNNHEDIAYSSLQWISEGRDLYSWHMRKWAGVDPQNGDPLWEVVTTDSNGKPVVTTTNSYDDATLQYVGAASPKFTGGMTNRLSYKGISLSVFVNFVSGNKVYEESTNDGSEPTSNVRVLPGGRTRWQKPGDIATDPRAVYGGNKNSDLESSRFLEDGSYLRLRNVTLSYDLPERFLRTVKLANARVFLSGDNLWTWTSFSGLDPEMGLRPYATPAGESGNNFQQNSTKYPLARKLLVGINITF</sequence>
<dbReference type="PROSITE" id="PS52016">
    <property type="entry name" value="TONB_DEPENDENT_REC_3"/>
    <property type="match status" value="1"/>
</dbReference>
<comment type="similarity">
    <text evidence="10 11">Belongs to the TonB-dependent receptor family.</text>
</comment>
<evidence type="ECO:0000313" key="14">
    <source>
        <dbReference type="EMBL" id="QJB30618.1"/>
    </source>
</evidence>
<dbReference type="RefSeq" id="WP_168802896.1">
    <property type="nucleotide sequence ID" value="NZ_CP051205.1"/>
</dbReference>
<keyword evidence="6 11" id="KW-0798">TonB box</keyword>
<dbReference type="Gene3D" id="2.40.170.20">
    <property type="entry name" value="TonB-dependent receptor, beta-barrel domain"/>
    <property type="match status" value="1"/>
</dbReference>
<dbReference type="GO" id="GO:0044718">
    <property type="term" value="P:siderophore transmembrane transport"/>
    <property type="evidence" value="ECO:0007669"/>
    <property type="project" value="TreeGrafter"/>
</dbReference>
<dbReference type="AlphaFoldDB" id="A0AAE6ZCV4"/>
<feature type="domain" description="TonB-dependent receptor-like beta-barrel" evidence="12">
    <location>
        <begin position="356"/>
        <end position="929"/>
    </location>
</feature>
<evidence type="ECO:0000256" key="6">
    <source>
        <dbReference type="ARBA" id="ARBA00023077"/>
    </source>
</evidence>
<accession>A0AAE6ZCV4</accession>
<dbReference type="PANTHER" id="PTHR30069:SF29">
    <property type="entry name" value="HEMOGLOBIN AND HEMOGLOBIN-HAPTOGLOBIN-BINDING PROTEIN 1-RELATED"/>
    <property type="match status" value="1"/>
</dbReference>